<evidence type="ECO:0000313" key="1">
    <source>
        <dbReference type="EMBL" id="OOF91421.1"/>
    </source>
</evidence>
<gene>
    <name evidence="1" type="ORF">ASPCADRAFT_400177</name>
</gene>
<dbReference type="AlphaFoldDB" id="A0A1R3RAB2"/>
<dbReference type="OMA" id="IEHTIPC"/>
<dbReference type="Proteomes" id="UP000188318">
    <property type="component" value="Unassembled WGS sequence"/>
</dbReference>
<dbReference type="EMBL" id="KV907511">
    <property type="protein sequence ID" value="OOF91421.1"/>
    <property type="molecule type" value="Genomic_DNA"/>
</dbReference>
<dbReference type="InterPro" id="IPR029058">
    <property type="entry name" value="AB_hydrolase_fold"/>
</dbReference>
<evidence type="ECO:0000313" key="2">
    <source>
        <dbReference type="Proteomes" id="UP000188318"/>
    </source>
</evidence>
<proteinExistence type="predicted"/>
<organism evidence="1 2">
    <name type="scientific">Aspergillus carbonarius (strain ITEM 5010)</name>
    <dbReference type="NCBI Taxonomy" id="602072"/>
    <lineage>
        <taxon>Eukaryota</taxon>
        <taxon>Fungi</taxon>
        <taxon>Dikarya</taxon>
        <taxon>Ascomycota</taxon>
        <taxon>Pezizomycotina</taxon>
        <taxon>Eurotiomycetes</taxon>
        <taxon>Eurotiomycetidae</taxon>
        <taxon>Eurotiales</taxon>
        <taxon>Aspergillaceae</taxon>
        <taxon>Aspergillus</taxon>
        <taxon>Aspergillus subgen. Circumdati</taxon>
    </lineage>
</organism>
<dbReference type="STRING" id="602072.A0A1R3RAB2"/>
<reference evidence="2" key="1">
    <citation type="journal article" date="2017" name="Genome Biol.">
        <title>Comparative genomics reveals high biological diversity and specific adaptations in the industrially and medically important fungal genus Aspergillus.</title>
        <authorList>
            <person name="de Vries R.P."/>
            <person name="Riley R."/>
            <person name="Wiebenga A."/>
            <person name="Aguilar-Osorio G."/>
            <person name="Amillis S."/>
            <person name="Uchima C.A."/>
            <person name="Anderluh G."/>
            <person name="Asadollahi M."/>
            <person name="Askin M."/>
            <person name="Barry K."/>
            <person name="Battaglia E."/>
            <person name="Bayram O."/>
            <person name="Benocci T."/>
            <person name="Braus-Stromeyer S.A."/>
            <person name="Caldana C."/>
            <person name="Canovas D."/>
            <person name="Cerqueira G.C."/>
            <person name="Chen F."/>
            <person name="Chen W."/>
            <person name="Choi C."/>
            <person name="Clum A."/>
            <person name="Dos Santos R.A."/>
            <person name="Damasio A.R."/>
            <person name="Diallinas G."/>
            <person name="Emri T."/>
            <person name="Fekete E."/>
            <person name="Flipphi M."/>
            <person name="Freyberg S."/>
            <person name="Gallo A."/>
            <person name="Gournas C."/>
            <person name="Habgood R."/>
            <person name="Hainaut M."/>
            <person name="Harispe M.L."/>
            <person name="Henrissat B."/>
            <person name="Hilden K.S."/>
            <person name="Hope R."/>
            <person name="Hossain A."/>
            <person name="Karabika E."/>
            <person name="Karaffa L."/>
            <person name="Karanyi Z."/>
            <person name="Krasevec N."/>
            <person name="Kuo A."/>
            <person name="Kusch H."/>
            <person name="LaButti K."/>
            <person name="Lagendijk E.L."/>
            <person name="Lapidus A."/>
            <person name="Levasseur A."/>
            <person name="Lindquist E."/>
            <person name="Lipzen A."/>
            <person name="Logrieco A.F."/>
            <person name="MacCabe A."/>
            <person name="Maekelae M.R."/>
            <person name="Malavazi I."/>
            <person name="Melin P."/>
            <person name="Meyer V."/>
            <person name="Mielnichuk N."/>
            <person name="Miskei M."/>
            <person name="Molnar A.P."/>
            <person name="Mule G."/>
            <person name="Ngan C.Y."/>
            <person name="Orejas M."/>
            <person name="Orosz E."/>
            <person name="Ouedraogo J.P."/>
            <person name="Overkamp K.M."/>
            <person name="Park H.-S."/>
            <person name="Perrone G."/>
            <person name="Piumi F."/>
            <person name="Punt P.J."/>
            <person name="Ram A.F."/>
            <person name="Ramon A."/>
            <person name="Rauscher S."/>
            <person name="Record E."/>
            <person name="Riano-Pachon D.M."/>
            <person name="Robert V."/>
            <person name="Roehrig J."/>
            <person name="Ruller R."/>
            <person name="Salamov A."/>
            <person name="Salih N.S."/>
            <person name="Samson R.A."/>
            <person name="Sandor E."/>
            <person name="Sanguinetti M."/>
            <person name="Schuetze T."/>
            <person name="Sepcic K."/>
            <person name="Shelest E."/>
            <person name="Sherlock G."/>
            <person name="Sophianopoulou V."/>
            <person name="Squina F.M."/>
            <person name="Sun H."/>
            <person name="Susca A."/>
            <person name="Todd R.B."/>
            <person name="Tsang A."/>
            <person name="Unkles S.E."/>
            <person name="van de Wiele N."/>
            <person name="van Rossen-Uffink D."/>
            <person name="Oliveira J.V."/>
            <person name="Vesth T.C."/>
            <person name="Visser J."/>
            <person name="Yu J.-H."/>
            <person name="Zhou M."/>
            <person name="Andersen M.R."/>
            <person name="Archer D.B."/>
            <person name="Baker S.E."/>
            <person name="Benoit I."/>
            <person name="Brakhage A.A."/>
            <person name="Braus G.H."/>
            <person name="Fischer R."/>
            <person name="Frisvad J.C."/>
            <person name="Goldman G.H."/>
            <person name="Houbraken J."/>
            <person name="Oakley B."/>
            <person name="Pocsi I."/>
            <person name="Scazzocchio C."/>
            <person name="Seiboth B."/>
            <person name="vanKuyk P.A."/>
            <person name="Wortman J."/>
            <person name="Dyer P.S."/>
            <person name="Grigoriev I.V."/>
        </authorList>
    </citation>
    <scope>NUCLEOTIDE SEQUENCE [LARGE SCALE GENOMIC DNA]</scope>
    <source>
        <strain evidence="2">ITEM 5010</strain>
    </source>
</reference>
<dbReference type="OrthoDB" id="94039at2759"/>
<name>A0A1R3RAB2_ASPC5</name>
<sequence length="424" mass="47608">MSSSQFKVIEHIIPCQSIREYHHAIKADGSLRLVVRQYIPLDNLDPGPEDVTIIAGHANGIPKECYEPIWEELVALTSVKIRAIWFADSANQGASGVVNEHILGDDPNWFDHSRDLLHMVNHFRDQIKQPIVGIAHSFSCAPFVHLSVIHPRLFHSLIFLEPMIQVESPSKRGGRSPALWASARPDLWPSREAATTFIQSNPFWRSWDPRALNQYLQYGLRSTPTALYPSASSDAVTLTTTKAQEAWTYLRFNATPRASKDDPQERLLGPDLATTAKELTTNNPDYVAVCPWCCIAFEFLPYVRPSVLYVFGEKSHINIPERRKDKLERTGTGLGGSGGAVTGRVRAEVLPGSSHLAPLEKVHDTAGLLSAWLEEQLATYRAEKEFFDRYNSGKSDRDAMGLSARWMEYITQPVDTKRARKAHL</sequence>
<protein>
    <recommendedName>
        <fullName evidence="3">AB hydrolase-1 domain-containing protein</fullName>
    </recommendedName>
</protein>
<dbReference type="Gene3D" id="3.40.50.1820">
    <property type="entry name" value="alpha/beta hydrolase"/>
    <property type="match status" value="1"/>
</dbReference>
<accession>A0A1R3RAB2</accession>
<keyword evidence="2" id="KW-1185">Reference proteome</keyword>
<dbReference type="SUPFAM" id="SSF53474">
    <property type="entry name" value="alpha/beta-Hydrolases"/>
    <property type="match status" value="1"/>
</dbReference>
<evidence type="ECO:0008006" key="3">
    <source>
        <dbReference type="Google" id="ProtNLM"/>
    </source>
</evidence>
<dbReference type="VEuPathDB" id="FungiDB:ASPCADRAFT_400177"/>